<organism evidence="2 3">
    <name type="scientific">Dactylosporangium matsuzakiense</name>
    <dbReference type="NCBI Taxonomy" id="53360"/>
    <lineage>
        <taxon>Bacteria</taxon>
        <taxon>Bacillati</taxon>
        <taxon>Actinomycetota</taxon>
        <taxon>Actinomycetes</taxon>
        <taxon>Micromonosporales</taxon>
        <taxon>Micromonosporaceae</taxon>
        <taxon>Dactylosporangium</taxon>
    </lineage>
</organism>
<dbReference type="Pfam" id="PF13466">
    <property type="entry name" value="STAS_2"/>
    <property type="match status" value="1"/>
</dbReference>
<proteinExistence type="predicted"/>
<feature type="domain" description="STAS" evidence="1">
    <location>
        <begin position="29"/>
        <end position="104"/>
    </location>
</feature>
<dbReference type="InterPro" id="IPR002645">
    <property type="entry name" value="STAS_dom"/>
</dbReference>
<reference evidence="2" key="2">
    <citation type="submission" date="2023-01" db="EMBL/GenBank/DDBJ databases">
        <authorList>
            <person name="Sun Q."/>
            <person name="Evtushenko L."/>
        </authorList>
    </citation>
    <scope>NUCLEOTIDE SEQUENCE</scope>
    <source>
        <strain evidence="2">VKM Ac-1321</strain>
    </source>
</reference>
<dbReference type="RefSeq" id="WP_261959800.1">
    <property type="nucleotide sequence ID" value="NZ_BAAAXA010000001.1"/>
</dbReference>
<dbReference type="PROSITE" id="PS50801">
    <property type="entry name" value="STAS"/>
    <property type="match status" value="1"/>
</dbReference>
<comment type="caution">
    <text evidence="2">The sequence shown here is derived from an EMBL/GenBank/DDBJ whole genome shotgun (WGS) entry which is preliminary data.</text>
</comment>
<dbReference type="Proteomes" id="UP001143480">
    <property type="component" value="Unassembled WGS sequence"/>
</dbReference>
<evidence type="ECO:0000259" key="1">
    <source>
        <dbReference type="PROSITE" id="PS50801"/>
    </source>
</evidence>
<evidence type="ECO:0000313" key="3">
    <source>
        <dbReference type="Proteomes" id="UP001143480"/>
    </source>
</evidence>
<name>A0A9W6NK35_9ACTN</name>
<accession>A0A9W6NK35</accession>
<dbReference type="Gene3D" id="3.30.750.24">
    <property type="entry name" value="STAS domain"/>
    <property type="match status" value="1"/>
</dbReference>
<protein>
    <recommendedName>
        <fullName evidence="1">STAS domain-containing protein</fullName>
    </recommendedName>
</protein>
<evidence type="ECO:0000313" key="2">
    <source>
        <dbReference type="EMBL" id="GLK99908.1"/>
    </source>
</evidence>
<keyword evidence="3" id="KW-1185">Reference proteome</keyword>
<sequence length="104" mass="11293">MVHSSAAPAGDRELQVAITERLDATTQIRIEAAVERAGEGRPDRIVIDLAACTGADAAGIDALLEAHRDQWRNGRRLALRAVPDPIAQLFTLARLDHVFETEPT</sequence>
<dbReference type="EMBL" id="BSFP01000005">
    <property type="protein sequence ID" value="GLK99908.1"/>
    <property type="molecule type" value="Genomic_DNA"/>
</dbReference>
<dbReference type="InterPro" id="IPR058548">
    <property type="entry name" value="MlaB-like_STAS"/>
</dbReference>
<dbReference type="SUPFAM" id="SSF52091">
    <property type="entry name" value="SpoIIaa-like"/>
    <property type="match status" value="1"/>
</dbReference>
<dbReference type="CDD" id="cd07043">
    <property type="entry name" value="STAS_anti-anti-sigma_factors"/>
    <property type="match status" value="1"/>
</dbReference>
<gene>
    <name evidence="2" type="ORF">GCM10017581_016490</name>
</gene>
<reference evidence="2" key="1">
    <citation type="journal article" date="2014" name="Int. J. Syst. Evol. Microbiol.">
        <title>Complete genome sequence of Corynebacterium casei LMG S-19264T (=DSM 44701T), isolated from a smear-ripened cheese.</title>
        <authorList>
            <consortium name="US DOE Joint Genome Institute (JGI-PGF)"/>
            <person name="Walter F."/>
            <person name="Albersmeier A."/>
            <person name="Kalinowski J."/>
            <person name="Ruckert C."/>
        </authorList>
    </citation>
    <scope>NUCLEOTIDE SEQUENCE</scope>
    <source>
        <strain evidence="2">VKM Ac-1321</strain>
    </source>
</reference>
<dbReference type="InterPro" id="IPR036513">
    <property type="entry name" value="STAS_dom_sf"/>
</dbReference>
<dbReference type="AlphaFoldDB" id="A0A9W6NK35"/>